<accession>A0AAV4P3E9</accession>
<comment type="caution">
    <text evidence="1">The sequence shown here is derived from an EMBL/GenBank/DDBJ whole genome shotgun (WGS) entry which is preliminary data.</text>
</comment>
<dbReference type="AlphaFoldDB" id="A0AAV4P3E9"/>
<sequence>MISKRLAVSLVCAITLRLPSDILTKIRLSPPSPTPTYITRLQTIMWPLHPNATSKHYTESIYTHPSLYSCSHVYLRLIGCSLPYNSRLLRSSSCDRMGRKLASSPLIAKIGLFQ</sequence>
<gene>
    <name evidence="1" type="ORF">CDAR_506721</name>
</gene>
<protein>
    <recommendedName>
        <fullName evidence="3">Secreted protein</fullName>
    </recommendedName>
</protein>
<keyword evidence="2" id="KW-1185">Reference proteome</keyword>
<name>A0AAV4P3E9_9ARAC</name>
<evidence type="ECO:0000313" key="2">
    <source>
        <dbReference type="Proteomes" id="UP001054837"/>
    </source>
</evidence>
<dbReference type="Proteomes" id="UP001054837">
    <property type="component" value="Unassembled WGS sequence"/>
</dbReference>
<organism evidence="1 2">
    <name type="scientific">Caerostris darwini</name>
    <dbReference type="NCBI Taxonomy" id="1538125"/>
    <lineage>
        <taxon>Eukaryota</taxon>
        <taxon>Metazoa</taxon>
        <taxon>Ecdysozoa</taxon>
        <taxon>Arthropoda</taxon>
        <taxon>Chelicerata</taxon>
        <taxon>Arachnida</taxon>
        <taxon>Araneae</taxon>
        <taxon>Araneomorphae</taxon>
        <taxon>Entelegynae</taxon>
        <taxon>Araneoidea</taxon>
        <taxon>Araneidae</taxon>
        <taxon>Caerostris</taxon>
    </lineage>
</organism>
<dbReference type="EMBL" id="BPLQ01002235">
    <property type="protein sequence ID" value="GIX90281.1"/>
    <property type="molecule type" value="Genomic_DNA"/>
</dbReference>
<evidence type="ECO:0008006" key="3">
    <source>
        <dbReference type="Google" id="ProtNLM"/>
    </source>
</evidence>
<evidence type="ECO:0000313" key="1">
    <source>
        <dbReference type="EMBL" id="GIX90281.1"/>
    </source>
</evidence>
<reference evidence="1 2" key="1">
    <citation type="submission" date="2021-06" db="EMBL/GenBank/DDBJ databases">
        <title>Caerostris darwini draft genome.</title>
        <authorList>
            <person name="Kono N."/>
            <person name="Arakawa K."/>
        </authorList>
    </citation>
    <scope>NUCLEOTIDE SEQUENCE [LARGE SCALE GENOMIC DNA]</scope>
</reference>
<proteinExistence type="predicted"/>